<evidence type="ECO:0008006" key="6">
    <source>
        <dbReference type="Google" id="ProtNLM"/>
    </source>
</evidence>
<keyword evidence="5" id="KW-1185">Reference proteome</keyword>
<keyword evidence="3" id="KW-0812">Transmembrane</keyword>
<dbReference type="PANTHER" id="PTHR44321:SF1">
    <property type="entry name" value="TRANSDUCIN BETA-LIKE PROTEIN 2"/>
    <property type="match status" value="1"/>
</dbReference>
<feature type="repeat" description="WD" evidence="1">
    <location>
        <begin position="85"/>
        <end position="117"/>
    </location>
</feature>
<feature type="repeat" description="WD" evidence="1">
    <location>
        <begin position="273"/>
        <end position="305"/>
    </location>
</feature>
<evidence type="ECO:0000313" key="5">
    <source>
        <dbReference type="Proteomes" id="UP001374579"/>
    </source>
</evidence>
<dbReference type="PROSITE" id="PS50082">
    <property type="entry name" value="WD_REPEATS_2"/>
    <property type="match status" value="2"/>
</dbReference>
<name>A0AAN9AJ94_9CAEN</name>
<dbReference type="SMART" id="SM00320">
    <property type="entry name" value="WD40"/>
    <property type="match status" value="6"/>
</dbReference>
<dbReference type="GO" id="GO:0005783">
    <property type="term" value="C:endoplasmic reticulum"/>
    <property type="evidence" value="ECO:0007669"/>
    <property type="project" value="TreeGrafter"/>
</dbReference>
<dbReference type="SUPFAM" id="SSF50978">
    <property type="entry name" value="WD40 repeat-like"/>
    <property type="match status" value="1"/>
</dbReference>
<dbReference type="AlphaFoldDB" id="A0AAN9AJ94"/>
<gene>
    <name evidence="4" type="ORF">V1264_021863</name>
</gene>
<sequence length="448" mass="48698">MAEEASSLPVIAVTAAVGAVVLLLALLCSIGRGDKKSENEENQESDTHNKAEKPAEKQAKKSKLVPKVKKAGFVPFTHQWLSSTLKGHSSRVVAVDFSPNGKYLVSTSDDRVMMMWSTKEFTQKEHKFIRMNVELDTVSDIKFSPDSRAVVGSLSNSNKVRVFKIGKKEDGSGNIGVLGTMDFPKPAPAEILNVGVSSKGTFIMAGMVGTQLGIYDLKGEQQEMINTHQMSNNFCAVSPCGRFVASSGFTPDVKIWEVSGTPGELKVIRAMELKGHNSGVYSFAFNGDSSRVATVSKDGTWKLWNTDVRYSQGQDAKLIFSGPVSLEGPNRIALSPDGRTVAISGESNVVFWDAVNFKELDTLYRLHAEPISGLAFDNSNRYLLTSGDKHLQVIHNVPGYYATVADLVQKEKKATSSGVRDRIRQQVEEAKETVASILGEKNGTAEGK</sequence>
<keyword evidence="3" id="KW-1133">Transmembrane helix</keyword>
<evidence type="ECO:0000256" key="1">
    <source>
        <dbReference type="PROSITE-ProRule" id="PRU00221"/>
    </source>
</evidence>
<accession>A0AAN9AJ94</accession>
<dbReference type="EMBL" id="JBAMIC010004070">
    <property type="protein sequence ID" value="KAK7087867.1"/>
    <property type="molecule type" value="Genomic_DNA"/>
</dbReference>
<dbReference type="Gene3D" id="2.130.10.10">
    <property type="entry name" value="YVTN repeat-like/Quinoprotein amine dehydrogenase"/>
    <property type="match status" value="2"/>
</dbReference>
<dbReference type="Pfam" id="PF00400">
    <property type="entry name" value="WD40"/>
    <property type="match status" value="3"/>
</dbReference>
<proteinExistence type="predicted"/>
<reference evidence="4 5" key="1">
    <citation type="submission" date="2024-02" db="EMBL/GenBank/DDBJ databases">
        <title>Chromosome-scale genome assembly of the rough periwinkle Littorina saxatilis.</title>
        <authorList>
            <person name="De Jode A."/>
            <person name="Faria R."/>
            <person name="Formenti G."/>
            <person name="Sims Y."/>
            <person name="Smith T.P."/>
            <person name="Tracey A."/>
            <person name="Wood J.M.D."/>
            <person name="Zagrodzka Z.B."/>
            <person name="Johannesson K."/>
            <person name="Butlin R.K."/>
            <person name="Leder E.H."/>
        </authorList>
    </citation>
    <scope>NUCLEOTIDE SEQUENCE [LARGE SCALE GENOMIC DNA]</scope>
    <source>
        <strain evidence="4">Snail1</strain>
        <tissue evidence="4">Muscle</tissue>
    </source>
</reference>
<keyword evidence="3" id="KW-0472">Membrane</keyword>
<comment type="caution">
    <text evidence="4">The sequence shown here is derived from an EMBL/GenBank/DDBJ whole genome shotgun (WGS) entry which is preliminary data.</text>
</comment>
<dbReference type="PROSITE" id="PS50294">
    <property type="entry name" value="WD_REPEATS_REGION"/>
    <property type="match status" value="2"/>
</dbReference>
<feature type="transmembrane region" description="Helical" evidence="3">
    <location>
        <begin position="6"/>
        <end position="27"/>
    </location>
</feature>
<dbReference type="InterPro" id="IPR042410">
    <property type="entry name" value="WBSCR13"/>
</dbReference>
<dbReference type="GO" id="GO:0030968">
    <property type="term" value="P:endoplasmic reticulum unfolded protein response"/>
    <property type="evidence" value="ECO:0007669"/>
    <property type="project" value="TreeGrafter"/>
</dbReference>
<dbReference type="Proteomes" id="UP001374579">
    <property type="component" value="Unassembled WGS sequence"/>
</dbReference>
<evidence type="ECO:0000313" key="4">
    <source>
        <dbReference type="EMBL" id="KAK7087867.1"/>
    </source>
</evidence>
<evidence type="ECO:0000256" key="2">
    <source>
        <dbReference type="SAM" id="MobiDB-lite"/>
    </source>
</evidence>
<evidence type="ECO:0000256" key="3">
    <source>
        <dbReference type="SAM" id="Phobius"/>
    </source>
</evidence>
<feature type="region of interest" description="Disordered" evidence="2">
    <location>
        <begin position="35"/>
        <end position="63"/>
    </location>
</feature>
<dbReference type="InterPro" id="IPR036322">
    <property type="entry name" value="WD40_repeat_dom_sf"/>
</dbReference>
<dbReference type="PANTHER" id="PTHR44321">
    <property type="entry name" value="TRANSDUCIN BETA-LIKE PROTEIN 2"/>
    <property type="match status" value="1"/>
</dbReference>
<keyword evidence="1" id="KW-0853">WD repeat</keyword>
<dbReference type="InterPro" id="IPR015943">
    <property type="entry name" value="WD40/YVTN_repeat-like_dom_sf"/>
</dbReference>
<feature type="compositionally biased region" description="Basic and acidic residues" evidence="2">
    <location>
        <begin position="35"/>
        <end position="59"/>
    </location>
</feature>
<organism evidence="4 5">
    <name type="scientific">Littorina saxatilis</name>
    <dbReference type="NCBI Taxonomy" id="31220"/>
    <lineage>
        <taxon>Eukaryota</taxon>
        <taxon>Metazoa</taxon>
        <taxon>Spiralia</taxon>
        <taxon>Lophotrochozoa</taxon>
        <taxon>Mollusca</taxon>
        <taxon>Gastropoda</taxon>
        <taxon>Caenogastropoda</taxon>
        <taxon>Littorinimorpha</taxon>
        <taxon>Littorinoidea</taxon>
        <taxon>Littorinidae</taxon>
        <taxon>Littorina</taxon>
    </lineage>
</organism>
<protein>
    <recommendedName>
        <fullName evidence="6">Transducin beta-like protein 2</fullName>
    </recommendedName>
</protein>
<dbReference type="InterPro" id="IPR001680">
    <property type="entry name" value="WD40_rpt"/>
</dbReference>